<reference evidence="8 9" key="1">
    <citation type="submission" date="2024-05" db="EMBL/GenBank/DDBJ databases">
        <title>Genetic variation in Jamaican populations of the coffee berry borer (Hypothenemus hampei).</title>
        <authorList>
            <person name="Errbii M."/>
            <person name="Myrie A."/>
        </authorList>
    </citation>
    <scope>NUCLEOTIDE SEQUENCE [LARGE SCALE GENOMIC DNA]</scope>
    <source>
        <strain evidence="8">JA-Hopewell-2020-01-JO</strain>
        <tissue evidence="8">Whole body</tissue>
    </source>
</reference>
<accession>A0ABD1EMJ1</accession>
<dbReference type="InterPro" id="IPR002343">
    <property type="entry name" value="Hud_Sxl_RNA"/>
</dbReference>
<comment type="caution">
    <text evidence="8">The sequence shown here is derived from an EMBL/GenBank/DDBJ whole genome shotgun (WGS) entry which is preliminary data.</text>
</comment>
<comment type="function">
    <text evidence="3">Has a role in the perception of gravity.</text>
</comment>
<proteinExistence type="predicted"/>
<dbReference type="FunFam" id="3.30.70.330:FF:000012">
    <property type="entry name" value="RNA-binding motif, single-stranded-interacting protein 3 isoform 1"/>
    <property type="match status" value="1"/>
</dbReference>
<gene>
    <name evidence="8" type="ORF">ABEB36_010073</name>
</gene>
<dbReference type="EMBL" id="JBDJPC010000007">
    <property type="protein sequence ID" value="KAL1494477.1"/>
    <property type="molecule type" value="Genomic_DNA"/>
</dbReference>
<evidence type="ECO:0000313" key="9">
    <source>
        <dbReference type="Proteomes" id="UP001566132"/>
    </source>
</evidence>
<dbReference type="PRINTS" id="PR00961">
    <property type="entry name" value="HUDSXLRNA"/>
</dbReference>
<evidence type="ECO:0000256" key="6">
    <source>
        <dbReference type="SAM" id="MobiDB-lite"/>
    </source>
</evidence>
<feature type="compositionally biased region" description="Low complexity" evidence="6">
    <location>
        <begin position="207"/>
        <end position="223"/>
    </location>
</feature>
<dbReference type="FunFam" id="3.30.70.330:FF:000169">
    <property type="entry name" value="protein alan shepard isoform X4"/>
    <property type="match status" value="1"/>
</dbReference>
<feature type="compositionally biased region" description="Polar residues" evidence="6">
    <location>
        <begin position="224"/>
        <end position="235"/>
    </location>
</feature>
<feature type="domain" description="RRM" evidence="7">
    <location>
        <begin position="237"/>
        <end position="315"/>
    </location>
</feature>
<evidence type="ECO:0000259" key="7">
    <source>
        <dbReference type="PROSITE" id="PS50102"/>
    </source>
</evidence>
<feature type="region of interest" description="Disordered" evidence="6">
    <location>
        <begin position="121"/>
        <end position="235"/>
    </location>
</feature>
<feature type="compositionally biased region" description="Low complexity" evidence="6">
    <location>
        <begin position="186"/>
        <end position="197"/>
    </location>
</feature>
<protein>
    <recommendedName>
        <fullName evidence="4">Protein alan shepard</fullName>
    </recommendedName>
</protein>
<organism evidence="8 9">
    <name type="scientific">Hypothenemus hampei</name>
    <name type="common">Coffee berry borer</name>
    <dbReference type="NCBI Taxonomy" id="57062"/>
    <lineage>
        <taxon>Eukaryota</taxon>
        <taxon>Metazoa</taxon>
        <taxon>Ecdysozoa</taxon>
        <taxon>Arthropoda</taxon>
        <taxon>Hexapoda</taxon>
        <taxon>Insecta</taxon>
        <taxon>Pterygota</taxon>
        <taxon>Neoptera</taxon>
        <taxon>Endopterygota</taxon>
        <taxon>Coleoptera</taxon>
        <taxon>Polyphaga</taxon>
        <taxon>Cucujiformia</taxon>
        <taxon>Curculionidae</taxon>
        <taxon>Scolytinae</taxon>
        <taxon>Hypothenemus</taxon>
    </lineage>
</organism>
<keyword evidence="2 5" id="KW-0694">RNA-binding</keyword>
<name>A0ABD1EMJ1_HYPHA</name>
<sequence>MAVRMDNSSGSSSSTRNKINNYNKVTYNTVPQQHQYIPQNTHYHQQGAVGGAQHHQFPGAGGVAAGAAPPIKGCALGAPMATQHQTPGGYRQWGAGHQPAAVGATFQASYQRYTTAAAQTQSTPVAPSAGQQLQAQQQQQQHNSYSSAAANYNNSNSYGNQRVPTATSPSNASSSSSHTGGGGGSQSTAGGNSQSASSGGGQGGGNMQQQQQAQNQVSNAPSNGSAQSHGSEQLSKTNLYIRGLNPTTTDKDLVNMCQQYGTIISTKAILDKNTNKCKGYGFVDFDSPVAAEGAVKALTARNIQAQMAKVGIWYNQRRTATQQEQDPTNLYIANLPQNFKEADLDSLLAKYGQVISTRILRDAQGISKGVGFARMESKEKCEQIIQTFNNKMLTGSKEVLLVKFADGGNKKKNLYNKNNENSMKWRDSGDSMATMAYAPDALAASNGVAGQHMVPAYNFRHPMSQFSGYGAHQWLPPYMMQTPMQPVDDAYGLQSHVTARDGQTPRAYPVILPAGETPMSYANVLPQLTAQMNAMQLQASGSYLSPQNYYGAYQIVHAVPVDSEHTSNAASPEDPYVTYQPPPQK</sequence>
<keyword evidence="1" id="KW-0677">Repeat</keyword>
<evidence type="ECO:0000313" key="8">
    <source>
        <dbReference type="EMBL" id="KAL1494477.1"/>
    </source>
</evidence>
<feature type="domain" description="RRM" evidence="7">
    <location>
        <begin position="328"/>
        <end position="407"/>
    </location>
</feature>
<evidence type="ECO:0000256" key="4">
    <source>
        <dbReference type="ARBA" id="ARBA00039536"/>
    </source>
</evidence>
<dbReference type="Gene3D" id="3.30.70.330">
    <property type="match status" value="2"/>
</dbReference>
<dbReference type="PROSITE" id="PS50102">
    <property type="entry name" value="RRM"/>
    <property type="match status" value="2"/>
</dbReference>
<dbReference type="Pfam" id="PF00076">
    <property type="entry name" value="RRM_1"/>
    <property type="match status" value="2"/>
</dbReference>
<feature type="region of interest" description="Disordered" evidence="6">
    <location>
        <begin position="564"/>
        <end position="585"/>
    </location>
</feature>
<evidence type="ECO:0000256" key="2">
    <source>
        <dbReference type="ARBA" id="ARBA00022884"/>
    </source>
</evidence>
<feature type="compositionally biased region" description="Low complexity" evidence="6">
    <location>
        <begin position="126"/>
        <end position="178"/>
    </location>
</feature>
<dbReference type="SUPFAM" id="SSF54928">
    <property type="entry name" value="RNA-binding domain, RBD"/>
    <property type="match status" value="1"/>
</dbReference>
<evidence type="ECO:0000256" key="5">
    <source>
        <dbReference type="PROSITE-ProRule" id="PRU00176"/>
    </source>
</evidence>
<evidence type="ECO:0000256" key="3">
    <source>
        <dbReference type="ARBA" id="ARBA00037469"/>
    </source>
</evidence>
<dbReference type="SMART" id="SM00360">
    <property type="entry name" value="RRM"/>
    <property type="match status" value="2"/>
</dbReference>
<dbReference type="InterPro" id="IPR000504">
    <property type="entry name" value="RRM_dom"/>
</dbReference>
<dbReference type="InterPro" id="IPR012677">
    <property type="entry name" value="Nucleotide-bd_a/b_plait_sf"/>
</dbReference>
<dbReference type="InterPro" id="IPR035979">
    <property type="entry name" value="RBD_domain_sf"/>
</dbReference>
<dbReference type="Proteomes" id="UP001566132">
    <property type="component" value="Unassembled WGS sequence"/>
</dbReference>
<dbReference type="GO" id="GO:0003723">
    <property type="term" value="F:RNA binding"/>
    <property type="evidence" value="ECO:0007669"/>
    <property type="project" value="UniProtKB-UniRule"/>
</dbReference>
<keyword evidence="9" id="KW-1185">Reference proteome</keyword>
<dbReference type="PANTHER" id="PTHR24012">
    <property type="entry name" value="RNA BINDING PROTEIN"/>
    <property type="match status" value="1"/>
</dbReference>
<dbReference type="AlphaFoldDB" id="A0ABD1EMJ1"/>
<dbReference type="CDD" id="cd12244">
    <property type="entry name" value="RRM2_MSSP"/>
    <property type="match status" value="1"/>
</dbReference>
<evidence type="ECO:0000256" key="1">
    <source>
        <dbReference type="ARBA" id="ARBA00022737"/>
    </source>
</evidence>
<dbReference type="CDD" id="cd12243">
    <property type="entry name" value="RRM1_MSSP"/>
    <property type="match status" value="1"/>
</dbReference>